<dbReference type="Pfam" id="PF23658">
    <property type="entry name" value="PDZ_CPAF_rel"/>
    <property type="match status" value="1"/>
</dbReference>
<dbReference type="AlphaFoldDB" id="A0A9P4NLP6"/>
<dbReference type="OrthoDB" id="27214at2759"/>
<proteinExistence type="predicted"/>
<comment type="caution">
    <text evidence="2">The sequence shown here is derived from an EMBL/GenBank/DDBJ whole genome shotgun (WGS) entry which is preliminary data.</text>
</comment>
<dbReference type="InterPro" id="IPR056186">
    <property type="entry name" value="PDZ_CPAF-rel"/>
</dbReference>
<reference evidence="2" key="1">
    <citation type="journal article" date="2020" name="Stud. Mycol.">
        <title>101 Dothideomycetes genomes: a test case for predicting lifestyles and emergence of pathogens.</title>
        <authorList>
            <person name="Haridas S."/>
            <person name="Albert R."/>
            <person name="Binder M."/>
            <person name="Bloem J."/>
            <person name="Labutti K."/>
            <person name="Salamov A."/>
            <person name="Andreopoulos B."/>
            <person name="Baker S."/>
            <person name="Barry K."/>
            <person name="Bills G."/>
            <person name="Bluhm B."/>
            <person name="Cannon C."/>
            <person name="Castanera R."/>
            <person name="Culley D."/>
            <person name="Daum C."/>
            <person name="Ezra D."/>
            <person name="Gonzalez J."/>
            <person name="Henrissat B."/>
            <person name="Kuo A."/>
            <person name="Liang C."/>
            <person name="Lipzen A."/>
            <person name="Lutzoni F."/>
            <person name="Magnuson J."/>
            <person name="Mondo S."/>
            <person name="Nolan M."/>
            <person name="Ohm R."/>
            <person name="Pangilinan J."/>
            <person name="Park H.-J."/>
            <person name="Ramirez L."/>
            <person name="Alfaro M."/>
            <person name="Sun H."/>
            <person name="Tritt A."/>
            <person name="Yoshinaga Y."/>
            <person name="Zwiers L.-H."/>
            <person name="Turgeon B."/>
            <person name="Goodwin S."/>
            <person name="Spatafora J."/>
            <person name="Crous P."/>
            <person name="Grigoriev I."/>
        </authorList>
    </citation>
    <scope>NUCLEOTIDE SEQUENCE</scope>
    <source>
        <strain evidence="2">CBS 130266</strain>
    </source>
</reference>
<evidence type="ECO:0000259" key="1">
    <source>
        <dbReference type="Pfam" id="PF23658"/>
    </source>
</evidence>
<name>A0A9P4NLP6_9PEZI</name>
<keyword evidence="3" id="KW-1185">Reference proteome</keyword>
<gene>
    <name evidence="2" type="ORF">EJ08DRAFT_573186</name>
</gene>
<dbReference type="InterPro" id="IPR052766">
    <property type="entry name" value="S41A_metabolite_peptidase"/>
</dbReference>
<dbReference type="SUPFAM" id="SSF52096">
    <property type="entry name" value="ClpP/crotonase"/>
    <property type="match status" value="1"/>
</dbReference>
<protein>
    <recommendedName>
        <fullName evidence="1">CPAF-like PDZ domain-containing protein</fullName>
    </recommendedName>
</protein>
<accession>A0A9P4NLP6</accession>
<dbReference type="EMBL" id="MU007062">
    <property type="protein sequence ID" value="KAF2427125.1"/>
    <property type="molecule type" value="Genomic_DNA"/>
</dbReference>
<organism evidence="2 3">
    <name type="scientific">Tothia fuscella</name>
    <dbReference type="NCBI Taxonomy" id="1048955"/>
    <lineage>
        <taxon>Eukaryota</taxon>
        <taxon>Fungi</taxon>
        <taxon>Dikarya</taxon>
        <taxon>Ascomycota</taxon>
        <taxon>Pezizomycotina</taxon>
        <taxon>Dothideomycetes</taxon>
        <taxon>Pleosporomycetidae</taxon>
        <taxon>Venturiales</taxon>
        <taxon>Cylindrosympodiaceae</taxon>
        <taxon>Tothia</taxon>
    </lineage>
</organism>
<evidence type="ECO:0000313" key="3">
    <source>
        <dbReference type="Proteomes" id="UP000800235"/>
    </source>
</evidence>
<evidence type="ECO:0000313" key="2">
    <source>
        <dbReference type="EMBL" id="KAF2427125.1"/>
    </source>
</evidence>
<feature type="non-terminal residue" evidence="2">
    <location>
        <position position="647"/>
    </location>
</feature>
<dbReference type="Proteomes" id="UP000800235">
    <property type="component" value="Unassembled WGS sequence"/>
</dbReference>
<feature type="domain" description="CPAF-like PDZ" evidence="1">
    <location>
        <begin position="107"/>
        <end position="234"/>
    </location>
</feature>
<sequence>IEAEAAWRCLQSVPLNKTAALDLIDSIKPFLQWQSTTAYIKNPPAEYADLVQKPVDVAAGIAQIEGNLINNVWQKEYDFGYALYRLLQSTHDGHLTYFPDVIFKIFTWGRPAPIVSVSEDGKKLPSIFLYSDILAKSGGADFQPSAITKINGEEVLDFLYEFSQVGSLQDRDALWNNMFYELAQVSLGTSGSGTGSFSGGGRGRVIYPGPKTDFTFANGTVVGYTNYARVLVDFAGITSGEDLYKNFFVYPDTTFDLANPTVDAKSTATATTATSAAAKATPAPGYPVPVIRESHNLIGGYYLEDPAYADVAVLSVPSFVGIVEAELDFQATSEKFFALAKAAGKTKLIIDVSANGGGTILQGYDLFKQLFPSIDPYGAADRLRAHEALDLAGEVFSEMSGKYPRTLDQDPTIVDIESSPLNYRSDLIPSTGQHFTSWPQKYGPVTRNNDTFTNTFRWDLNDPLTLWNSGGIEVTGYGTRANITTQPFLAENIVIVYDGYCASTCTIFSELMRQLAGVETIAMGGRPNTNIIQAVGGTKGTNNFPWSYIQSIVETTYNFSTPQQKEEYKSTELANYDNYLWALRAVGSPNINARDGIRKGDEEGMPLQFVYEEADCRLFYEGEMTVDVSEMWRAVADVKWTGRKECV</sequence>
<dbReference type="PANTHER" id="PTHR37049">
    <property type="entry name" value="PEPTIDASE S41 FAMILY PROTEIN"/>
    <property type="match status" value="1"/>
</dbReference>
<feature type="non-terminal residue" evidence="2">
    <location>
        <position position="1"/>
    </location>
</feature>
<dbReference type="Gene3D" id="3.90.226.10">
    <property type="entry name" value="2-enoyl-CoA Hydratase, Chain A, domain 1"/>
    <property type="match status" value="1"/>
</dbReference>
<dbReference type="InterPro" id="IPR029045">
    <property type="entry name" value="ClpP/crotonase-like_dom_sf"/>
</dbReference>
<dbReference type="PANTHER" id="PTHR37049:SF4">
    <property type="entry name" value="RHODANESE DOMAIN-CONTAINING PROTEIN"/>
    <property type="match status" value="1"/>
</dbReference>